<feature type="domain" description="DUF5753" evidence="1">
    <location>
        <begin position="108"/>
        <end position="284"/>
    </location>
</feature>
<proteinExistence type="predicted"/>
<accession>A0A9X3A6G6</accession>
<dbReference type="RefSeq" id="WP_259630274.1">
    <property type="nucleotide sequence ID" value="NZ_JANYMP010000056.1"/>
</dbReference>
<dbReference type="EMBL" id="JANYMP010000056">
    <property type="protein sequence ID" value="MCS7484829.1"/>
    <property type="molecule type" value="Genomic_DNA"/>
</dbReference>
<reference evidence="2" key="1">
    <citation type="submission" date="2022-08" db="EMBL/GenBank/DDBJ databases">
        <authorList>
            <person name="Tistechok S."/>
            <person name="Samborskyy M."/>
            <person name="Roman I."/>
        </authorList>
    </citation>
    <scope>NUCLEOTIDE SEQUENCE</scope>
    <source>
        <strain evidence="2">DSM 103496</strain>
    </source>
</reference>
<organism evidence="2 3">
    <name type="scientific">Umezawaea endophytica</name>
    <dbReference type="NCBI Taxonomy" id="1654476"/>
    <lineage>
        <taxon>Bacteria</taxon>
        <taxon>Bacillati</taxon>
        <taxon>Actinomycetota</taxon>
        <taxon>Actinomycetes</taxon>
        <taxon>Pseudonocardiales</taxon>
        <taxon>Pseudonocardiaceae</taxon>
        <taxon>Umezawaea</taxon>
    </lineage>
</organism>
<evidence type="ECO:0000313" key="3">
    <source>
        <dbReference type="Proteomes" id="UP001141259"/>
    </source>
</evidence>
<comment type="caution">
    <text evidence="2">The sequence shown here is derived from an EMBL/GenBank/DDBJ whole genome shotgun (WGS) entry which is preliminary data.</text>
</comment>
<dbReference type="Pfam" id="PF13560">
    <property type="entry name" value="HTH_31"/>
    <property type="match status" value="1"/>
</dbReference>
<protein>
    <submittedName>
        <fullName evidence="2">DUF5753 domain-containing protein</fullName>
    </submittedName>
</protein>
<dbReference type="InterPro" id="IPR043917">
    <property type="entry name" value="DUF5753"/>
</dbReference>
<evidence type="ECO:0000313" key="2">
    <source>
        <dbReference type="EMBL" id="MCS7484829.1"/>
    </source>
</evidence>
<gene>
    <name evidence="2" type="ORF">NZH93_49055</name>
</gene>
<dbReference type="AlphaFoldDB" id="A0A9X3A6G6"/>
<name>A0A9X3A6G6_9PSEU</name>
<evidence type="ECO:0000259" key="1">
    <source>
        <dbReference type="Pfam" id="PF19054"/>
    </source>
</evidence>
<sequence length="294" mass="32253">MEAGQVESPLWWRKQVARELVQLRDTADARLGRKVSVTEAAKALGCSVGKISGMHAGDGRLNFRDVRDLTMLYGTPADDVERLTEWAKRSARPSGFKEFAAVMGEPLAELIGGEAEAHTEIDYEHGLMPGLLQCEAYAEAQAIASGIEPEQVAAVVGLRKKRQQRLTDDDPLTLEVFIEESVLHRPIGSTSVMRVQLKHLLTTGTLPNVNVRVVRTRVGYHRALGGRFILLSFTDFPTAIYLEQPPVIGSRYADDSALVAEYQEKVASLRSVAEGLEESAELIETVMGDLPLEG</sequence>
<keyword evidence="3" id="KW-1185">Reference proteome</keyword>
<dbReference type="Proteomes" id="UP001141259">
    <property type="component" value="Unassembled WGS sequence"/>
</dbReference>
<dbReference type="Pfam" id="PF19054">
    <property type="entry name" value="DUF5753"/>
    <property type="match status" value="1"/>
</dbReference>